<dbReference type="EMBL" id="CMVM020000144">
    <property type="status" value="NOT_ANNOTATED_CDS"/>
    <property type="molecule type" value="Genomic_DNA"/>
</dbReference>
<proteinExistence type="predicted"/>
<sequence>MMLTVVIQALSTADTTLCQLQNKSKRMLIQSSNNGANADFNAIIADTF</sequence>
<evidence type="ECO:0000313" key="2">
    <source>
        <dbReference type="Proteomes" id="UP000024404"/>
    </source>
</evidence>
<reference evidence="1" key="2">
    <citation type="submission" date="2022-06" db="UniProtKB">
        <authorList>
            <consortium name="EnsemblMetazoa"/>
        </authorList>
    </citation>
    <scope>IDENTIFICATION</scope>
</reference>
<dbReference type="AlphaFoldDB" id="A0A8R1TUQ8"/>
<evidence type="ECO:0000313" key="1">
    <source>
        <dbReference type="EnsemblMetazoa" id="OVOC4857.1"/>
    </source>
</evidence>
<organism evidence="1 2">
    <name type="scientific">Onchocerca volvulus</name>
    <dbReference type="NCBI Taxonomy" id="6282"/>
    <lineage>
        <taxon>Eukaryota</taxon>
        <taxon>Metazoa</taxon>
        <taxon>Ecdysozoa</taxon>
        <taxon>Nematoda</taxon>
        <taxon>Chromadorea</taxon>
        <taxon>Rhabditida</taxon>
        <taxon>Spirurina</taxon>
        <taxon>Spiruromorpha</taxon>
        <taxon>Filarioidea</taxon>
        <taxon>Onchocercidae</taxon>
        <taxon>Onchocerca</taxon>
    </lineage>
</organism>
<reference evidence="2" key="1">
    <citation type="submission" date="2013-10" db="EMBL/GenBank/DDBJ databases">
        <title>Genome sequencing of Onchocerca volvulus.</title>
        <authorList>
            <person name="Cotton J."/>
            <person name="Tsai J."/>
            <person name="Stanley E."/>
            <person name="Tracey A."/>
            <person name="Holroyd N."/>
            <person name="Lustigman S."/>
            <person name="Berriman M."/>
        </authorList>
    </citation>
    <scope>NUCLEOTIDE SEQUENCE</scope>
</reference>
<dbReference type="EnsemblMetazoa" id="OVOC4857.1">
    <property type="protein sequence ID" value="OVOC4857.1"/>
    <property type="gene ID" value="WBGene00241666"/>
</dbReference>
<protein>
    <submittedName>
        <fullName evidence="1">Uncharacterized protein</fullName>
    </submittedName>
</protein>
<accession>A0A8R1TUQ8</accession>
<name>A0A8R1TUQ8_ONCVO</name>
<dbReference type="Proteomes" id="UP000024404">
    <property type="component" value="Unassembled WGS sequence"/>
</dbReference>
<keyword evidence="2" id="KW-1185">Reference proteome</keyword>